<dbReference type="Pfam" id="PF08241">
    <property type="entry name" value="Methyltransf_11"/>
    <property type="match status" value="1"/>
</dbReference>
<dbReference type="InterPro" id="IPR013216">
    <property type="entry name" value="Methyltransf_11"/>
</dbReference>
<keyword evidence="2" id="KW-0489">Methyltransferase</keyword>
<evidence type="ECO:0000256" key="2">
    <source>
        <dbReference type="ARBA" id="ARBA00022603"/>
    </source>
</evidence>
<reference evidence="5" key="1">
    <citation type="submission" date="2022-09" db="EMBL/GenBank/DDBJ databases">
        <title>Actin cytoskeleton and complex cell architecture in an #Asgard archaeon.</title>
        <authorList>
            <person name="Ponce Toledo R.I."/>
            <person name="Schleper C."/>
            <person name="Rodrigues Oliveira T."/>
            <person name="Wollweber F."/>
            <person name="Xu J."/>
            <person name="Rittmann S."/>
            <person name="Klingl A."/>
            <person name="Pilhofer M."/>
        </authorList>
    </citation>
    <scope>NUCLEOTIDE SEQUENCE</scope>
    <source>
        <strain evidence="5">B-35</strain>
    </source>
</reference>
<dbReference type="CDD" id="cd02440">
    <property type="entry name" value="AdoMet_MTases"/>
    <property type="match status" value="1"/>
</dbReference>
<name>A0ABY6HKM7_9ARCH</name>
<gene>
    <name evidence="5" type="ORF">NEF87_000365</name>
</gene>
<keyword evidence="3" id="KW-0808">Transferase</keyword>
<keyword evidence="6" id="KW-1185">Reference proteome</keyword>
<dbReference type="PANTHER" id="PTHR44942:SF4">
    <property type="entry name" value="METHYLTRANSFERASE TYPE 11 DOMAIN-CONTAINING PROTEIN"/>
    <property type="match status" value="1"/>
</dbReference>
<protein>
    <recommendedName>
        <fullName evidence="4">Methyltransferase type 11 domain-containing protein</fullName>
    </recommendedName>
</protein>
<feature type="domain" description="Methyltransferase type 11" evidence="4">
    <location>
        <begin position="49"/>
        <end position="140"/>
    </location>
</feature>
<proteinExistence type="inferred from homology"/>
<dbReference type="EMBL" id="CP104013">
    <property type="protein sequence ID" value="UYP44080.1"/>
    <property type="molecule type" value="Genomic_DNA"/>
</dbReference>
<dbReference type="InterPro" id="IPR051052">
    <property type="entry name" value="Diverse_substrate_MTase"/>
</dbReference>
<dbReference type="Proteomes" id="UP001208689">
    <property type="component" value="Chromosome"/>
</dbReference>
<dbReference type="SUPFAM" id="SSF53335">
    <property type="entry name" value="S-adenosyl-L-methionine-dependent methyltransferases"/>
    <property type="match status" value="1"/>
</dbReference>
<dbReference type="Gene3D" id="3.40.50.150">
    <property type="entry name" value="Vaccinia Virus protein VP39"/>
    <property type="match status" value="1"/>
</dbReference>
<accession>A0ABY6HKM7</accession>
<evidence type="ECO:0000256" key="3">
    <source>
        <dbReference type="ARBA" id="ARBA00022679"/>
    </source>
</evidence>
<sequence length="255" mass="29957">MMDFDLPDPKTRFTSRSKYFSKFRPSYPNEIINLLKKKRILQETTTIADIGSGTGILSELFLKENNLVYGIEPNSEMRQESAKLLQIYPNFQPLNGSAEATSLRSDSIDLITVGQAFHWFDMKQAIFEFKRILKSRGTVLLVWNLRKTVGSSFNEIYEDIMLKYGSDYAYLKKPLLFENFFPNNHNEYYHFETQQLLDFQGFIGRTLSSSYIPLEKDPQYAPMYEELKNIFYNNQIQGKVVFEYNTEMIISYFDK</sequence>
<comment type="similarity">
    <text evidence="1">Belongs to the methyltransferase superfamily.</text>
</comment>
<evidence type="ECO:0000313" key="5">
    <source>
        <dbReference type="EMBL" id="UYP44080.1"/>
    </source>
</evidence>
<evidence type="ECO:0000259" key="4">
    <source>
        <dbReference type="Pfam" id="PF08241"/>
    </source>
</evidence>
<organism evidence="5 6">
    <name type="scientific">Candidatus Lokiarchaeum ossiferum</name>
    <dbReference type="NCBI Taxonomy" id="2951803"/>
    <lineage>
        <taxon>Archaea</taxon>
        <taxon>Promethearchaeati</taxon>
        <taxon>Promethearchaeota</taxon>
        <taxon>Promethearchaeia</taxon>
        <taxon>Promethearchaeales</taxon>
        <taxon>Promethearchaeaceae</taxon>
        <taxon>Candidatus Lokiarchaeum</taxon>
    </lineage>
</organism>
<evidence type="ECO:0000313" key="6">
    <source>
        <dbReference type="Proteomes" id="UP001208689"/>
    </source>
</evidence>
<evidence type="ECO:0000256" key="1">
    <source>
        <dbReference type="ARBA" id="ARBA00008361"/>
    </source>
</evidence>
<dbReference type="PANTHER" id="PTHR44942">
    <property type="entry name" value="METHYLTRANSF_11 DOMAIN-CONTAINING PROTEIN"/>
    <property type="match status" value="1"/>
</dbReference>
<dbReference type="InterPro" id="IPR029063">
    <property type="entry name" value="SAM-dependent_MTases_sf"/>
</dbReference>